<proteinExistence type="predicted"/>
<dbReference type="AlphaFoldDB" id="A0A368QX89"/>
<protein>
    <submittedName>
        <fullName evidence="2">Uncharacterized protein</fullName>
    </submittedName>
</protein>
<accession>A0A368QX89</accession>
<feature type="compositionally biased region" description="Basic and acidic residues" evidence="1">
    <location>
        <begin position="47"/>
        <end position="62"/>
    </location>
</feature>
<reference evidence="2" key="2">
    <citation type="submission" date="2015-07" db="EMBL/GenBank/DDBJ databases">
        <authorList>
            <person name="Noorani M."/>
        </authorList>
    </citation>
    <scope>NUCLEOTIDE SEQUENCE</scope>
    <source>
        <strain evidence="2">Yugu1</strain>
    </source>
</reference>
<evidence type="ECO:0000313" key="2">
    <source>
        <dbReference type="EMBL" id="RCV22567.1"/>
    </source>
</evidence>
<organism evidence="2">
    <name type="scientific">Setaria italica</name>
    <name type="common">Foxtail millet</name>
    <name type="synonym">Panicum italicum</name>
    <dbReference type="NCBI Taxonomy" id="4555"/>
    <lineage>
        <taxon>Eukaryota</taxon>
        <taxon>Viridiplantae</taxon>
        <taxon>Streptophyta</taxon>
        <taxon>Embryophyta</taxon>
        <taxon>Tracheophyta</taxon>
        <taxon>Spermatophyta</taxon>
        <taxon>Magnoliopsida</taxon>
        <taxon>Liliopsida</taxon>
        <taxon>Poales</taxon>
        <taxon>Poaceae</taxon>
        <taxon>PACMAD clade</taxon>
        <taxon>Panicoideae</taxon>
        <taxon>Panicodae</taxon>
        <taxon>Paniceae</taxon>
        <taxon>Cenchrinae</taxon>
        <taxon>Setaria</taxon>
    </lineage>
</organism>
<evidence type="ECO:0000256" key="1">
    <source>
        <dbReference type="SAM" id="MobiDB-lite"/>
    </source>
</evidence>
<dbReference type="EMBL" id="CM003531">
    <property type="protein sequence ID" value="RCV22567.1"/>
    <property type="molecule type" value="Genomic_DNA"/>
</dbReference>
<gene>
    <name evidence="2" type="ORF">SETIT_4G231100v2</name>
</gene>
<reference evidence="2" key="1">
    <citation type="journal article" date="2012" name="Nat. Biotechnol.">
        <title>Reference genome sequence of the model plant Setaria.</title>
        <authorList>
            <person name="Bennetzen J.L."/>
            <person name="Schmutz J."/>
            <person name="Wang H."/>
            <person name="Percifield R."/>
            <person name="Hawkins J."/>
            <person name="Pontaroli A.C."/>
            <person name="Estep M."/>
            <person name="Feng L."/>
            <person name="Vaughn J.N."/>
            <person name="Grimwood J."/>
            <person name="Jenkins J."/>
            <person name="Barry K."/>
            <person name="Lindquist E."/>
            <person name="Hellsten U."/>
            <person name="Deshpande S."/>
            <person name="Wang X."/>
            <person name="Wu X."/>
            <person name="Mitros T."/>
            <person name="Triplett J."/>
            <person name="Yang X."/>
            <person name="Ye C.Y."/>
            <person name="Mauro-Herrera M."/>
            <person name="Wang L."/>
            <person name="Li P."/>
            <person name="Sharma M."/>
            <person name="Sharma R."/>
            <person name="Ronald P.C."/>
            <person name="Panaud O."/>
            <person name="Kellogg E.A."/>
            <person name="Brutnell T.P."/>
            <person name="Doust A.N."/>
            <person name="Tuskan G.A."/>
            <person name="Rokhsar D."/>
            <person name="Devos K.M."/>
        </authorList>
    </citation>
    <scope>NUCLEOTIDE SEQUENCE [LARGE SCALE GENOMIC DNA]</scope>
    <source>
        <strain evidence="2">Yugu1</strain>
    </source>
</reference>
<feature type="region of interest" description="Disordered" evidence="1">
    <location>
        <begin position="41"/>
        <end position="62"/>
    </location>
</feature>
<sequence length="62" mass="7016">MTGVCSLSIRLSLCHRGCNFKGGTGLLQNLLCMLWNYTTKRKANSRKGKESLLHPHEQNRIT</sequence>
<name>A0A368QX89_SETIT</name>